<dbReference type="STRING" id="661478.OP10G_0318"/>
<dbReference type="PANTHER" id="PTHR43576">
    <property type="entry name" value="ALPHA-L-ARABINOFURANOSIDASE C-RELATED"/>
    <property type="match status" value="1"/>
</dbReference>
<dbReference type="GO" id="GO:0000272">
    <property type="term" value="P:polysaccharide catabolic process"/>
    <property type="evidence" value="ECO:0007669"/>
    <property type="project" value="TreeGrafter"/>
</dbReference>
<dbReference type="InterPro" id="IPR013780">
    <property type="entry name" value="Glyco_hydro_b"/>
</dbReference>
<dbReference type="InterPro" id="IPR055235">
    <property type="entry name" value="ASD1_cat"/>
</dbReference>
<dbReference type="GO" id="GO:0046373">
    <property type="term" value="P:L-arabinose metabolic process"/>
    <property type="evidence" value="ECO:0007669"/>
    <property type="project" value="InterPro"/>
</dbReference>
<comment type="subunit">
    <text evidence="3">Homohexamer; trimer of dimers.</text>
</comment>
<proteinExistence type="inferred from homology"/>
<dbReference type="PANTHER" id="PTHR43576:SF2">
    <property type="entry name" value="INTRACELLULAR EXO-ALPHA-L-ARABINOFURANOSIDASE 2"/>
    <property type="match status" value="1"/>
</dbReference>
<dbReference type="eggNOG" id="COG3534">
    <property type="taxonomic scope" value="Bacteria"/>
</dbReference>
<dbReference type="OrthoDB" id="9758333at2"/>
<feature type="domain" description="Alpha-L-arabinofuranosidase C-terminal" evidence="8">
    <location>
        <begin position="316"/>
        <end position="502"/>
    </location>
</feature>
<dbReference type="InterPro" id="IPR017853">
    <property type="entry name" value="GH"/>
</dbReference>
<dbReference type="Gene3D" id="3.20.20.80">
    <property type="entry name" value="Glycosidases"/>
    <property type="match status" value="1"/>
</dbReference>
<evidence type="ECO:0000256" key="5">
    <source>
        <dbReference type="ARBA" id="ARBA00022801"/>
    </source>
</evidence>
<keyword evidence="10" id="KW-1185">Reference proteome</keyword>
<keyword evidence="7" id="KW-0326">Glycosidase</keyword>
<name>A0A068NJK7_FIMGI</name>
<evidence type="ECO:0000256" key="4">
    <source>
        <dbReference type="ARBA" id="ARBA00012670"/>
    </source>
</evidence>
<organism evidence="9 10">
    <name type="scientific">Fimbriimonas ginsengisoli Gsoil 348</name>
    <dbReference type="NCBI Taxonomy" id="661478"/>
    <lineage>
        <taxon>Bacteria</taxon>
        <taxon>Bacillati</taxon>
        <taxon>Armatimonadota</taxon>
        <taxon>Fimbriimonadia</taxon>
        <taxon>Fimbriimonadales</taxon>
        <taxon>Fimbriimonadaceae</taxon>
        <taxon>Fimbriimonas</taxon>
    </lineage>
</organism>
<comment type="catalytic activity">
    <reaction evidence="1">
        <text>Hydrolysis of terminal non-reducing alpha-L-arabinofuranoside residues in alpha-L-arabinosides.</text>
        <dbReference type="EC" id="3.2.1.55"/>
    </reaction>
</comment>
<dbReference type="KEGG" id="fgi:OP10G_0318"/>
<dbReference type="Proteomes" id="UP000027982">
    <property type="component" value="Chromosome"/>
</dbReference>
<dbReference type="SUPFAM" id="SSF51011">
    <property type="entry name" value="Glycosyl hydrolase domain"/>
    <property type="match status" value="1"/>
</dbReference>
<dbReference type="EMBL" id="CP007139">
    <property type="protein sequence ID" value="AIE83686.1"/>
    <property type="molecule type" value="Genomic_DNA"/>
</dbReference>
<evidence type="ECO:0000256" key="6">
    <source>
        <dbReference type="ARBA" id="ARBA00023277"/>
    </source>
</evidence>
<sequence length="510" mass="55632">MIRRTLLLVAGLLACSAKPNEGAMELTIRGDLPGSSIQPEIYGAFAEHLGSGVYDGLWVGKKSPIKNVGGIRSDVIDALKALHLGVLRWPGGCFADQYHWRDGIGPQESRPKRLNVIWGGEESNEFGTHEFFKLCDLIGAKPYLAANVGSGTPMEMRDWLEYLTSDSNSALANERRQNGQASPWKVPYLGIGNESWGCGGNMRAEYYADLYRQFATFAQSLSGNHVSKIASGSSDDDYNWTETLMRQAGGHLDGLSLHHYSLPTGQWGTKGRATGFSEKEWYDTLRQALLMETLIQRHGAIMDKYDAKKRVNLVVDEWGTWYDPDPSMKLGALSQPNTMRDAVVAAINLNLFNQHCDRVRMACMAQSVNVLQSLLLVKGNQVVKTPTYYVFDLFKQHEGSTLLPVEGQVPGADPIPNVSVSASKDASGSILVTIANLNATQPVRVNFHVAGPSMKSATGQLLAGDTFRTGNDFNNPNAVVPRPLTGLSFKEGVLACDLPAASVAAIRLEK</sequence>
<dbReference type="Pfam" id="PF22848">
    <property type="entry name" value="ASD1_dom"/>
    <property type="match status" value="1"/>
</dbReference>
<dbReference type="EC" id="3.2.1.55" evidence="4"/>
<dbReference type="PROSITE" id="PS51257">
    <property type="entry name" value="PROKAR_LIPOPROTEIN"/>
    <property type="match status" value="1"/>
</dbReference>
<comment type="similarity">
    <text evidence="2">Belongs to the glycosyl hydrolase 51 family.</text>
</comment>
<evidence type="ECO:0000313" key="9">
    <source>
        <dbReference type="EMBL" id="AIE83686.1"/>
    </source>
</evidence>
<dbReference type="Gene3D" id="2.60.40.1180">
    <property type="entry name" value="Golgi alpha-mannosidase II"/>
    <property type="match status" value="1"/>
</dbReference>
<dbReference type="AlphaFoldDB" id="A0A068NJK7"/>
<dbReference type="GO" id="GO:0046556">
    <property type="term" value="F:alpha-L-arabinofuranosidase activity"/>
    <property type="evidence" value="ECO:0007669"/>
    <property type="project" value="UniProtKB-EC"/>
</dbReference>
<keyword evidence="6" id="KW-0119">Carbohydrate metabolism</keyword>
<dbReference type="SUPFAM" id="SSF51445">
    <property type="entry name" value="(Trans)glycosidases"/>
    <property type="match status" value="1"/>
</dbReference>
<dbReference type="RefSeq" id="WP_084178759.1">
    <property type="nucleotide sequence ID" value="NZ_CP007139.1"/>
</dbReference>
<gene>
    <name evidence="9" type="ORF">OP10G_0318</name>
</gene>
<keyword evidence="5" id="KW-0378">Hydrolase</keyword>
<reference evidence="9 10" key="1">
    <citation type="journal article" date="2014" name="PLoS ONE">
        <title>The first complete genome sequence of the class fimbriimonadia in the phylum armatimonadetes.</title>
        <authorList>
            <person name="Hu Z.Y."/>
            <person name="Wang Y.Z."/>
            <person name="Im W.T."/>
            <person name="Wang S.Y."/>
            <person name="Zhao G.P."/>
            <person name="Zheng H.J."/>
            <person name="Quan Z.X."/>
        </authorList>
    </citation>
    <scope>NUCLEOTIDE SEQUENCE [LARGE SCALE GENOMIC DNA]</scope>
    <source>
        <strain evidence="9">Gsoil 348</strain>
    </source>
</reference>
<evidence type="ECO:0000313" key="10">
    <source>
        <dbReference type="Proteomes" id="UP000027982"/>
    </source>
</evidence>
<evidence type="ECO:0000256" key="3">
    <source>
        <dbReference type="ARBA" id="ARBA00011165"/>
    </source>
</evidence>
<evidence type="ECO:0000256" key="1">
    <source>
        <dbReference type="ARBA" id="ARBA00001462"/>
    </source>
</evidence>
<accession>A0A068NJK7</accession>
<dbReference type="Pfam" id="PF06964">
    <property type="entry name" value="Alpha-L-AF_C"/>
    <property type="match status" value="1"/>
</dbReference>
<dbReference type="SMART" id="SM00813">
    <property type="entry name" value="Alpha-L-AF_C"/>
    <property type="match status" value="1"/>
</dbReference>
<evidence type="ECO:0000259" key="8">
    <source>
        <dbReference type="SMART" id="SM00813"/>
    </source>
</evidence>
<evidence type="ECO:0000256" key="7">
    <source>
        <dbReference type="ARBA" id="ARBA00023295"/>
    </source>
</evidence>
<protein>
    <recommendedName>
        <fullName evidence="4">non-reducing end alpha-L-arabinofuranosidase</fullName>
        <ecNumber evidence="4">3.2.1.55</ecNumber>
    </recommendedName>
</protein>
<evidence type="ECO:0000256" key="2">
    <source>
        <dbReference type="ARBA" id="ARBA00007186"/>
    </source>
</evidence>
<dbReference type="HOGENOM" id="CLU_017810_2_0_0"/>
<dbReference type="InterPro" id="IPR010720">
    <property type="entry name" value="Alpha-L-AF_C"/>
</dbReference>